<dbReference type="SUPFAM" id="SSF141868">
    <property type="entry name" value="EAL domain-like"/>
    <property type="match status" value="1"/>
</dbReference>
<feature type="transmembrane region" description="Helical" evidence="1">
    <location>
        <begin position="206"/>
        <end position="226"/>
    </location>
</feature>
<dbReference type="PROSITE" id="PS50883">
    <property type="entry name" value="EAL"/>
    <property type="match status" value="1"/>
</dbReference>
<evidence type="ECO:0000259" key="2">
    <source>
        <dbReference type="PROSITE" id="PS50112"/>
    </source>
</evidence>
<feature type="domain" description="PAS" evidence="2">
    <location>
        <begin position="427"/>
        <end position="472"/>
    </location>
</feature>
<keyword evidence="7" id="KW-1185">Reference proteome</keyword>
<evidence type="ECO:0000259" key="5">
    <source>
        <dbReference type="PROSITE" id="PS50887"/>
    </source>
</evidence>
<comment type="caution">
    <text evidence="6">The sequence shown here is derived from an EMBL/GenBank/DDBJ whole genome shotgun (WGS) entry which is preliminary data.</text>
</comment>
<keyword evidence="1" id="KW-0472">Membrane</keyword>
<accession>A0ABS8WGN5</accession>
<feature type="domain" description="GGDEF" evidence="5">
    <location>
        <begin position="583"/>
        <end position="716"/>
    </location>
</feature>
<evidence type="ECO:0000313" key="6">
    <source>
        <dbReference type="EMBL" id="MCE2596786.1"/>
    </source>
</evidence>
<dbReference type="PANTHER" id="PTHR44757:SF2">
    <property type="entry name" value="BIOFILM ARCHITECTURE MAINTENANCE PROTEIN MBAA"/>
    <property type="match status" value="1"/>
</dbReference>
<dbReference type="EMBL" id="JAIMJA010000024">
    <property type="protein sequence ID" value="MCE2596786.1"/>
    <property type="molecule type" value="Genomic_DNA"/>
</dbReference>
<dbReference type="NCBIfam" id="TIGR00254">
    <property type="entry name" value="GGDEF"/>
    <property type="match status" value="1"/>
</dbReference>
<dbReference type="CDD" id="cd01949">
    <property type="entry name" value="GGDEF"/>
    <property type="match status" value="1"/>
</dbReference>
<dbReference type="Pfam" id="PF00672">
    <property type="entry name" value="HAMP"/>
    <property type="match status" value="1"/>
</dbReference>
<feature type="domain" description="EAL" evidence="3">
    <location>
        <begin position="724"/>
        <end position="978"/>
    </location>
</feature>
<sequence>MKLKSRLIYSYILVALLASATGLISYFYILTVKSNAQTLLNVQLVDQEKVHSIRFLLQRAKSNIREAQLQRHKDNFQAEKYATGEVRYALSQLHFVHQAWLQDVKRGMMEAGASDEDINTDLIALAQLGEPIWLFINNSFALLSLLESADPYQMDAVQEFNMVYASWLEQSRELQQILEKRAMLTKQQVDASGDRLYNNLNSAQTIYLTSLIGFLTAALLVAYFVIRSIIKPLSRLSDYAQQLAIFDFNKGPDFSRDDEFSRLGSSLETLADELLQQKSLMVTEIEQRKISELDVRHLYEFNQTLLNSVADGIFGIGPDGYISFINPSAQLLLGDKSDQLLGNPYNEFLSFIDMDGQASHLKANSRIDDVLYQKSVASKRSIAKLDTLSGRVIYVEYQATALQQDKRSAGVVVVLRDYSLKFDYEQELRLTAQVFDTLSEAIIVTDSKNRCIKVNPAFTMITGLTEADVLQQEPNFIFTEHHTQLFYKTLWHNLYAEGEWQGEIWSKRENGEMFPAWVKISVIKHNAAMTHHVITFFDISEQKEAQKQVKYLSMRDLLTGIPNRTLFQSRLKNRILSAEKSHQHVALIILDLNNFKDINNQYGLVAGDSLLKDIAAALGQVLSPQDTLARLGGDEFALVVPNIDQVNILEDKVARVLDVFKQRFMLAEEAISLSASLGVAIFPRDGDTLESLNSAAQFALQQAKALGEKVSYFHQDMNLAIEHKKQLTKALNLAVADNQLKLFYQPKVLPDTGDIVGFEALIRWQHEEFGYISPAEFIPLAEETGLIEPLGEWIILEAARQAGEWVKLGYTELKVAVNLSPKQFISARLAQVISESIENSGIQPSNLELEITESMLMENVESAILVMEQFSRQGINISLDDFGTGYSSLSYLKRFPIHTLKIDRSFVAQLASDNDDAKIVATIITMAHTLGLKVVAEGVETKEQMLFLQGRRCDQLQGYYFSRPVSALEATELLNRSFSNLI</sequence>
<evidence type="ECO:0000259" key="4">
    <source>
        <dbReference type="PROSITE" id="PS50885"/>
    </source>
</evidence>
<dbReference type="SMART" id="SM00052">
    <property type="entry name" value="EAL"/>
    <property type="match status" value="1"/>
</dbReference>
<dbReference type="Gene3D" id="6.10.340.10">
    <property type="match status" value="1"/>
</dbReference>
<dbReference type="Gene3D" id="3.30.70.270">
    <property type="match status" value="1"/>
</dbReference>
<keyword evidence="1" id="KW-0812">Transmembrane</keyword>
<dbReference type="SUPFAM" id="SSF55785">
    <property type="entry name" value="PYP-like sensor domain (PAS domain)"/>
    <property type="match status" value="2"/>
</dbReference>
<dbReference type="PROSITE" id="PS50887">
    <property type="entry name" value="GGDEF"/>
    <property type="match status" value="1"/>
</dbReference>
<dbReference type="SMART" id="SM00091">
    <property type="entry name" value="PAS"/>
    <property type="match status" value="2"/>
</dbReference>
<dbReference type="InterPro" id="IPR003660">
    <property type="entry name" value="HAMP_dom"/>
</dbReference>
<dbReference type="Proteomes" id="UP001201273">
    <property type="component" value="Unassembled WGS sequence"/>
</dbReference>
<dbReference type="SUPFAM" id="SSF55073">
    <property type="entry name" value="Nucleotide cyclase"/>
    <property type="match status" value="1"/>
</dbReference>
<dbReference type="PROSITE" id="PS50885">
    <property type="entry name" value="HAMP"/>
    <property type="match status" value="1"/>
</dbReference>
<proteinExistence type="predicted"/>
<evidence type="ECO:0000256" key="1">
    <source>
        <dbReference type="SAM" id="Phobius"/>
    </source>
</evidence>
<dbReference type="RefSeq" id="WP_233054486.1">
    <property type="nucleotide sequence ID" value="NZ_JAIMJA010000024.1"/>
</dbReference>
<dbReference type="Pfam" id="PF00990">
    <property type="entry name" value="GGDEF"/>
    <property type="match status" value="1"/>
</dbReference>
<evidence type="ECO:0000313" key="7">
    <source>
        <dbReference type="Proteomes" id="UP001201273"/>
    </source>
</evidence>
<dbReference type="SUPFAM" id="SSF158472">
    <property type="entry name" value="HAMP domain-like"/>
    <property type="match status" value="1"/>
</dbReference>
<dbReference type="InterPro" id="IPR001633">
    <property type="entry name" value="EAL_dom"/>
</dbReference>
<dbReference type="Pfam" id="PF00563">
    <property type="entry name" value="EAL"/>
    <property type="match status" value="1"/>
</dbReference>
<dbReference type="Pfam" id="PF13426">
    <property type="entry name" value="PAS_9"/>
    <property type="match status" value="1"/>
</dbReference>
<dbReference type="PROSITE" id="PS50112">
    <property type="entry name" value="PAS"/>
    <property type="match status" value="2"/>
</dbReference>
<dbReference type="CDD" id="cd06225">
    <property type="entry name" value="HAMP"/>
    <property type="match status" value="1"/>
</dbReference>
<name>A0ABS8WGN5_9GAMM</name>
<dbReference type="InterPro" id="IPR024478">
    <property type="entry name" value="HlyB_4HB_MCP"/>
</dbReference>
<feature type="domain" description="PAS" evidence="2">
    <location>
        <begin position="298"/>
        <end position="374"/>
    </location>
</feature>
<dbReference type="InterPro" id="IPR052155">
    <property type="entry name" value="Biofilm_reg_signaling"/>
</dbReference>
<feature type="transmembrane region" description="Helical" evidence="1">
    <location>
        <begin position="7"/>
        <end position="29"/>
    </location>
</feature>
<dbReference type="Pfam" id="PF00989">
    <property type="entry name" value="PAS"/>
    <property type="match status" value="1"/>
</dbReference>
<dbReference type="PANTHER" id="PTHR44757">
    <property type="entry name" value="DIGUANYLATE CYCLASE DGCP"/>
    <property type="match status" value="1"/>
</dbReference>
<dbReference type="InterPro" id="IPR000160">
    <property type="entry name" value="GGDEF_dom"/>
</dbReference>
<reference evidence="6 7" key="1">
    <citation type="journal article" date="2022" name="Environ. Microbiol. Rep.">
        <title>Eco-phylogenetic analyses reveal divergent evolution of vitamin B12 metabolism in the marine bacterial family 'Psychromonadaceae'.</title>
        <authorList>
            <person name="Jin X."/>
            <person name="Yang Y."/>
            <person name="Cao H."/>
            <person name="Gao B."/>
            <person name="Zhao Z."/>
        </authorList>
    </citation>
    <scope>NUCLEOTIDE SEQUENCE [LARGE SCALE GENOMIC DNA]</scope>
    <source>
        <strain evidence="6 7">MKS20</strain>
    </source>
</reference>
<dbReference type="NCBIfam" id="TIGR00229">
    <property type="entry name" value="sensory_box"/>
    <property type="match status" value="2"/>
</dbReference>
<dbReference type="SMART" id="SM00267">
    <property type="entry name" value="GGDEF"/>
    <property type="match status" value="1"/>
</dbReference>
<dbReference type="InterPro" id="IPR029787">
    <property type="entry name" value="Nucleotide_cyclase"/>
</dbReference>
<evidence type="ECO:0000259" key="3">
    <source>
        <dbReference type="PROSITE" id="PS50883"/>
    </source>
</evidence>
<feature type="domain" description="HAMP" evidence="4">
    <location>
        <begin position="227"/>
        <end position="279"/>
    </location>
</feature>
<dbReference type="CDD" id="cd00130">
    <property type="entry name" value="PAS"/>
    <property type="match status" value="2"/>
</dbReference>
<organism evidence="6 7">
    <name type="scientific">Motilimonas cestriensis</name>
    <dbReference type="NCBI Taxonomy" id="2742685"/>
    <lineage>
        <taxon>Bacteria</taxon>
        <taxon>Pseudomonadati</taxon>
        <taxon>Pseudomonadota</taxon>
        <taxon>Gammaproteobacteria</taxon>
        <taxon>Alteromonadales</taxon>
        <taxon>Alteromonadales genera incertae sedis</taxon>
        <taxon>Motilimonas</taxon>
    </lineage>
</organism>
<dbReference type="InterPro" id="IPR043128">
    <property type="entry name" value="Rev_trsase/Diguanyl_cyclase"/>
</dbReference>
<dbReference type="Gene3D" id="3.30.450.20">
    <property type="entry name" value="PAS domain"/>
    <property type="match status" value="2"/>
</dbReference>
<dbReference type="InterPro" id="IPR035965">
    <property type="entry name" value="PAS-like_dom_sf"/>
</dbReference>
<dbReference type="InterPro" id="IPR000014">
    <property type="entry name" value="PAS"/>
</dbReference>
<gene>
    <name evidence="6" type="ORF">K6Y31_18570</name>
</gene>
<dbReference type="InterPro" id="IPR013767">
    <property type="entry name" value="PAS_fold"/>
</dbReference>
<keyword evidence="1" id="KW-1133">Transmembrane helix</keyword>
<dbReference type="CDD" id="cd01948">
    <property type="entry name" value="EAL"/>
    <property type="match status" value="1"/>
</dbReference>
<dbReference type="Pfam" id="PF12729">
    <property type="entry name" value="4HB_MCP_1"/>
    <property type="match status" value="1"/>
</dbReference>
<dbReference type="Gene3D" id="3.20.20.450">
    <property type="entry name" value="EAL domain"/>
    <property type="match status" value="1"/>
</dbReference>
<dbReference type="InterPro" id="IPR035919">
    <property type="entry name" value="EAL_sf"/>
</dbReference>
<dbReference type="SMART" id="SM00304">
    <property type="entry name" value="HAMP"/>
    <property type="match status" value="1"/>
</dbReference>
<protein>
    <submittedName>
        <fullName evidence="6">EAL domain-containing protein</fullName>
    </submittedName>
</protein>